<keyword evidence="1" id="KW-1133">Transmembrane helix</keyword>
<accession>D7B4U2</accession>
<dbReference type="EMBL" id="CP002040">
    <property type="protein sequence ID" value="ADH67132.1"/>
    <property type="molecule type" value="Genomic_DNA"/>
</dbReference>
<sequence length="154" mass="16482">MSAEKQERRNGGGGNLAQALRIGAGLQVVCILLPVLDLWFLGSVERHVLAAYPQWDAAEIAAERTVIILYLVIVGATGLLGWLFALAAVRRGWWERGVVTTLFTVGMGVLILSAGAEGGAYDRIVPLWLGLALLCLLALPGVTALVAVWHGRDR</sequence>
<feature type="transmembrane region" description="Helical" evidence="1">
    <location>
        <begin position="61"/>
        <end position="85"/>
    </location>
</feature>
<keyword evidence="1" id="KW-0812">Transmembrane</keyword>
<dbReference type="STRING" id="446468.Ndas_1703"/>
<dbReference type="Proteomes" id="UP000002219">
    <property type="component" value="Chromosome 1"/>
</dbReference>
<name>D7B4U2_NOCDD</name>
<evidence type="ECO:0000313" key="3">
    <source>
        <dbReference type="Proteomes" id="UP000002219"/>
    </source>
</evidence>
<dbReference type="HOGENOM" id="CLU_143478_0_0_11"/>
<feature type="transmembrane region" description="Helical" evidence="1">
    <location>
        <begin position="128"/>
        <end position="149"/>
    </location>
</feature>
<dbReference type="GeneID" id="91484305"/>
<dbReference type="RefSeq" id="WP_013152739.1">
    <property type="nucleotide sequence ID" value="NC_014210.1"/>
</dbReference>
<feature type="transmembrane region" description="Helical" evidence="1">
    <location>
        <begin position="97"/>
        <end position="116"/>
    </location>
</feature>
<protein>
    <recommendedName>
        <fullName evidence="4">Integral membrane protein</fullName>
    </recommendedName>
</protein>
<evidence type="ECO:0008006" key="4">
    <source>
        <dbReference type="Google" id="ProtNLM"/>
    </source>
</evidence>
<dbReference type="OrthoDB" id="5189705at2"/>
<organism evidence="2 3">
    <name type="scientific">Nocardiopsis dassonvillei (strain ATCC 23218 / DSM 43111 / CIP 107115 / JCM 7437 / KCTC 9190 / NBRC 14626 / NCTC 10488 / NRRL B-5397 / IMRU 509)</name>
    <name type="common">Actinomadura dassonvillei</name>
    <dbReference type="NCBI Taxonomy" id="446468"/>
    <lineage>
        <taxon>Bacteria</taxon>
        <taxon>Bacillati</taxon>
        <taxon>Actinomycetota</taxon>
        <taxon>Actinomycetes</taxon>
        <taxon>Streptosporangiales</taxon>
        <taxon>Nocardiopsidaceae</taxon>
        <taxon>Nocardiopsis</taxon>
    </lineage>
</organism>
<keyword evidence="3" id="KW-1185">Reference proteome</keyword>
<keyword evidence="1" id="KW-0472">Membrane</keyword>
<dbReference type="AlphaFoldDB" id="D7B4U2"/>
<proteinExistence type="predicted"/>
<evidence type="ECO:0000256" key="1">
    <source>
        <dbReference type="SAM" id="Phobius"/>
    </source>
</evidence>
<reference evidence="2 3" key="1">
    <citation type="journal article" date="2010" name="Stand. Genomic Sci.">
        <title>Complete genome sequence of Nocardiopsis dassonvillei type strain (IMRU 509).</title>
        <authorList>
            <person name="Sun H."/>
            <person name="Lapidus A."/>
            <person name="Nolan M."/>
            <person name="Lucas S."/>
            <person name="Del Rio T.G."/>
            <person name="Tice H."/>
            <person name="Cheng J.F."/>
            <person name="Tapia R."/>
            <person name="Han C."/>
            <person name="Goodwin L."/>
            <person name="Pitluck S."/>
            <person name="Pagani I."/>
            <person name="Ivanova N."/>
            <person name="Mavromatis K."/>
            <person name="Mikhailova N."/>
            <person name="Pati A."/>
            <person name="Chen A."/>
            <person name="Palaniappan K."/>
            <person name="Land M."/>
            <person name="Hauser L."/>
            <person name="Chang Y.J."/>
            <person name="Jeffries C.D."/>
            <person name="Djao O.D."/>
            <person name="Rohde M."/>
            <person name="Sikorski J."/>
            <person name="Goker M."/>
            <person name="Woyke T."/>
            <person name="Bristow J."/>
            <person name="Eisen J.A."/>
            <person name="Markowitz V."/>
            <person name="Hugenholtz P."/>
            <person name="Kyrpides N.C."/>
            <person name="Klenk H.P."/>
        </authorList>
    </citation>
    <scope>NUCLEOTIDE SEQUENCE [LARGE SCALE GENOMIC DNA]</scope>
    <source>
        <strain evidence="3">ATCC 23218 / DSM 43111 / CIP 107115 / JCM 7437 / KCTC 9190 / NBRC 14626 / NCTC 10488 / NRRL B-5397 / IMRU 509</strain>
    </source>
</reference>
<dbReference type="KEGG" id="nda:Ndas_1703"/>
<gene>
    <name evidence="2" type="ordered locus">Ndas_1703</name>
</gene>
<evidence type="ECO:0000313" key="2">
    <source>
        <dbReference type="EMBL" id="ADH67132.1"/>
    </source>
</evidence>